<dbReference type="AlphaFoldDB" id="A0A7R8CGN1"/>
<evidence type="ECO:0000313" key="2">
    <source>
        <dbReference type="Proteomes" id="UP000675881"/>
    </source>
</evidence>
<dbReference type="OrthoDB" id="7939651at2759"/>
<dbReference type="Proteomes" id="UP000675881">
    <property type="component" value="Chromosome 11"/>
</dbReference>
<accession>A0A7R8CGN1</accession>
<sequence>MRMLEKPDKGEGSFVCRTINYDHCMYQRITDLMVDQLGCVSPWVKNTSFEICKESTKMNASFWITYQRITNQESDCPNPCNFLLISVGDKNVLLRNGSKYAYIFYYFAPRVTITAVKIEEGKFSNGEINAYIRSLSWRSFSI</sequence>
<proteinExistence type="predicted"/>
<reference evidence="1" key="1">
    <citation type="submission" date="2021-02" db="EMBL/GenBank/DDBJ databases">
        <authorList>
            <person name="Bekaert M."/>
        </authorList>
    </citation>
    <scope>NUCLEOTIDE SEQUENCE</scope>
    <source>
        <strain evidence="1">IoA-00</strain>
    </source>
</reference>
<keyword evidence="2" id="KW-1185">Reference proteome</keyword>
<evidence type="ECO:0000313" key="1">
    <source>
        <dbReference type="EMBL" id="CAF2811494.1"/>
    </source>
</evidence>
<dbReference type="EMBL" id="HG994590">
    <property type="protein sequence ID" value="CAF2811494.1"/>
    <property type="molecule type" value="Genomic_DNA"/>
</dbReference>
<organism evidence="1 2">
    <name type="scientific">Lepeophtheirus salmonis</name>
    <name type="common">Salmon louse</name>
    <name type="synonym">Caligus salmonis</name>
    <dbReference type="NCBI Taxonomy" id="72036"/>
    <lineage>
        <taxon>Eukaryota</taxon>
        <taxon>Metazoa</taxon>
        <taxon>Ecdysozoa</taxon>
        <taxon>Arthropoda</taxon>
        <taxon>Crustacea</taxon>
        <taxon>Multicrustacea</taxon>
        <taxon>Hexanauplia</taxon>
        <taxon>Copepoda</taxon>
        <taxon>Siphonostomatoida</taxon>
        <taxon>Caligidae</taxon>
        <taxon>Lepeophtheirus</taxon>
    </lineage>
</organism>
<name>A0A7R8CGN1_LEPSM</name>
<gene>
    <name evidence="1" type="ORF">LSAA_3011</name>
</gene>
<protein>
    <submittedName>
        <fullName evidence="1">(salmon louse) hypothetical protein</fullName>
    </submittedName>
</protein>